<dbReference type="EMBL" id="JACAZI010000021">
    <property type="protein sequence ID" value="KAF7338055.1"/>
    <property type="molecule type" value="Genomic_DNA"/>
</dbReference>
<feature type="signal peptide" evidence="1">
    <location>
        <begin position="1"/>
        <end position="17"/>
    </location>
</feature>
<protein>
    <submittedName>
        <fullName evidence="2">Uncharacterized protein</fullName>
    </submittedName>
</protein>
<sequence>MYKLPAILSIFYVAVAAQQCGFSANVSFGMGQLSEEFATARLGFGDPALFDQDGHEIMSTRIANVQTPWAAYGCPPGHISTTEATITLGAITDPTDNICLTVRNLATAKSNLTITRSTCLADVSTLPHPSQAFGWLTTPGTTQNPRAMLIFLGSAEPPTLGVPTNFVPSFNGTLLASGRGLWVDLMEGLKSFVPTNDTIVPIMYFSP</sequence>
<gene>
    <name evidence="2" type="ORF">MVEN_02029700</name>
</gene>
<evidence type="ECO:0000313" key="3">
    <source>
        <dbReference type="Proteomes" id="UP000620124"/>
    </source>
</evidence>
<name>A0A8H6XB68_9AGAR</name>
<evidence type="ECO:0000313" key="2">
    <source>
        <dbReference type="EMBL" id="KAF7338055.1"/>
    </source>
</evidence>
<dbReference type="AlphaFoldDB" id="A0A8H6XB68"/>
<evidence type="ECO:0000256" key="1">
    <source>
        <dbReference type="SAM" id="SignalP"/>
    </source>
</evidence>
<feature type="chain" id="PRO_5034348983" evidence="1">
    <location>
        <begin position="18"/>
        <end position="207"/>
    </location>
</feature>
<dbReference type="Proteomes" id="UP000620124">
    <property type="component" value="Unassembled WGS sequence"/>
</dbReference>
<dbReference type="OrthoDB" id="2827232at2759"/>
<accession>A0A8H6XB68</accession>
<keyword evidence="3" id="KW-1185">Reference proteome</keyword>
<reference evidence="2" key="1">
    <citation type="submission" date="2020-05" db="EMBL/GenBank/DDBJ databases">
        <title>Mycena genomes resolve the evolution of fungal bioluminescence.</title>
        <authorList>
            <person name="Tsai I.J."/>
        </authorList>
    </citation>
    <scope>NUCLEOTIDE SEQUENCE</scope>
    <source>
        <strain evidence="2">CCC161011</strain>
    </source>
</reference>
<keyword evidence="1" id="KW-0732">Signal</keyword>
<organism evidence="2 3">
    <name type="scientific">Mycena venus</name>
    <dbReference type="NCBI Taxonomy" id="2733690"/>
    <lineage>
        <taxon>Eukaryota</taxon>
        <taxon>Fungi</taxon>
        <taxon>Dikarya</taxon>
        <taxon>Basidiomycota</taxon>
        <taxon>Agaricomycotina</taxon>
        <taxon>Agaricomycetes</taxon>
        <taxon>Agaricomycetidae</taxon>
        <taxon>Agaricales</taxon>
        <taxon>Marasmiineae</taxon>
        <taxon>Mycenaceae</taxon>
        <taxon>Mycena</taxon>
    </lineage>
</organism>
<proteinExistence type="predicted"/>
<comment type="caution">
    <text evidence="2">The sequence shown here is derived from an EMBL/GenBank/DDBJ whole genome shotgun (WGS) entry which is preliminary data.</text>
</comment>